<name>A0A1C7NJP8_9FUNG</name>
<gene>
    <name evidence="9" type="primary">sep1_0</name>
    <name evidence="9" type="ORF">A0J61_04453</name>
</gene>
<keyword evidence="4" id="KW-0804">Transcription</keyword>
<evidence type="ECO:0000259" key="8">
    <source>
        <dbReference type="PROSITE" id="PS50039"/>
    </source>
</evidence>
<evidence type="ECO:0000313" key="10">
    <source>
        <dbReference type="Proteomes" id="UP000093000"/>
    </source>
</evidence>
<keyword evidence="5 6" id="KW-0539">Nucleus</keyword>
<dbReference type="SMART" id="SM00339">
    <property type="entry name" value="FH"/>
    <property type="match status" value="1"/>
</dbReference>
<evidence type="ECO:0000313" key="9">
    <source>
        <dbReference type="EMBL" id="OBZ87504.1"/>
    </source>
</evidence>
<feature type="compositionally biased region" description="Polar residues" evidence="7">
    <location>
        <begin position="1"/>
        <end position="17"/>
    </location>
</feature>
<dbReference type="AlphaFoldDB" id="A0A1C7NJP8"/>
<dbReference type="PROSITE" id="PS00657">
    <property type="entry name" value="FORK_HEAD_1"/>
    <property type="match status" value="1"/>
</dbReference>
<dbReference type="PROSITE" id="PS50039">
    <property type="entry name" value="FORK_HEAD_3"/>
    <property type="match status" value="1"/>
</dbReference>
<dbReference type="CDD" id="cd00059">
    <property type="entry name" value="FH_FOX"/>
    <property type="match status" value="1"/>
</dbReference>
<feature type="domain" description="Fork-head" evidence="8">
    <location>
        <begin position="45"/>
        <end position="146"/>
    </location>
</feature>
<dbReference type="Gene3D" id="1.10.10.10">
    <property type="entry name" value="Winged helix-like DNA-binding domain superfamily/Winged helix DNA-binding domain"/>
    <property type="match status" value="1"/>
</dbReference>
<comment type="subcellular location">
    <subcellularLocation>
        <location evidence="1 6">Nucleus</location>
    </subcellularLocation>
</comment>
<dbReference type="InterPro" id="IPR036390">
    <property type="entry name" value="WH_DNA-bd_sf"/>
</dbReference>
<evidence type="ECO:0000256" key="6">
    <source>
        <dbReference type="PROSITE-ProRule" id="PRU00089"/>
    </source>
</evidence>
<dbReference type="PROSITE" id="PS00658">
    <property type="entry name" value="FORK_HEAD_2"/>
    <property type="match status" value="1"/>
</dbReference>
<feature type="DNA-binding region" description="Fork-head" evidence="6">
    <location>
        <begin position="45"/>
        <end position="146"/>
    </location>
</feature>
<evidence type="ECO:0000256" key="5">
    <source>
        <dbReference type="ARBA" id="ARBA00023242"/>
    </source>
</evidence>
<dbReference type="Pfam" id="PF00250">
    <property type="entry name" value="Forkhead"/>
    <property type="match status" value="1"/>
</dbReference>
<dbReference type="GO" id="GO:0005634">
    <property type="term" value="C:nucleus"/>
    <property type="evidence" value="ECO:0007669"/>
    <property type="project" value="UniProtKB-SubCell"/>
</dbReference>
<feature type="region of interest" description="Disordered" evidence="7">
    <location>
        <begin position="1"/>
        <end position="24"/>
    </location>
</feature>
<dbReference type="InterPro" id="IPR036388">
    <property type="entry name" value="WH-like_DNA-bd_sf"/>
</dbReference>
<dbReference type="Proteomes" id="UP000093000">
    <property type="component" value="Unassembled WGS sequence"/>
</dbReference>
<proteinExistence type="predicted"/>
<dbReference type="InterPro" id="IPR030456">
    <property type="entry name" value="TF_fork_head_CS_2"/>
</dbReference>
<organism evidence="9 10">
    <name type="scientific">Choanephora cucurbitarum</name>
    <dbReference type="NCBI Taxonomy" id="101091"/>
    <lineage>
        <taxon>Eukaryota</taxon>
        <taxon>Fungi</taxon>
        <taxon>Fungi incertae sedis</taxon>
        <taxon>Mucoromycota</taxon>
        <taxon>Mucoromycotina</taxon>
        <taxon>Mucoromycetes</taxon>
        <taxon>Mucorales</taxon>
        <taxon>Mucorineae</taxon>
        <taxon>Choanephoraceae</taxon>
        <taxon>Choanephoroideae</taxon>
        <taxon>Choanephora</taxon>
    </lineage>
</organism>
<dbReference type="PANTHER" id="PTHR45881:SF1">
    <property type="entry name" value="FORK HEAD PROTEIN HOMOLOG 2"/>
    <property type="match status" value="1"/>
</dbReference>
<dbReference type="GO" id="GO:0000981">
    <property type="term" value="F:DNA-binding transcription factor activity, RNA polymerase II-specific"/>
    <property type="evidence" value="ECO:0007669"/>
    <property type="project" value="TreeGrafter"/>
</dbReference>
<dbReference type="GO" id="GO:0000978">
    <property type="term" value="F:RNA polymerase II cis-regulatory region sequence-specific DNA binding"/>
    <property type="evidence" value="ECO:0007669"/>
    <property type="project" value="TreeGrafter"/>
</dbReference>
<dbReference type="PANTHER" id="PTHR45881">
    <property type="entry name" value="CHECKPOINT SUPPRESSOR 1-LIKE, ISOFORM A-RELATED"/>
    <property type="match status" value="1"/>
</dbReference>
<evidence type="ECO:0000256" key="3">
    <source>
        <dbReference type="ARBA" id="ARBA00023125"/>
    </source>
</evidence>
<feature type="region of interest" description="Disordered" evidence="7">
    <location>
        <begin position="146"/>
        <end position="171"/>
    </location>
</feature>
<dbReference type="InParanoid" id="A0A1C7NJP8"/>
<dbReference type="InterPro" id="IPR001766">
    <property type="entry name" value="Fork_head_dom"/>
</dbReference>
<sequence length="301" mass="34229">MHKNSFVKSESSKNKPTVHSGFVRKVPPGAMHIQSAWKPVKLDEKPPFSYATIIAHAILSSEHQRLTLSEIYKWIPKHYPCYSSKDNRWQNSIRHNLSLHKAFTKVERKLSVPSSGKGSYWTIQPGYEQPYINNLLRGGHVPRQLQNTKPCSRHSRHGSLQQKQRESKNVSSNHLFTTFRMRPTITSYRKPNPSKKVREALSNPMLYDSDGGDSGVDLDGYDEDLFKTTTTTTTLLSPPKPEPYLHGTVESIPSSVILDQAVVFGNDLYWPSSSHAIMTSPWSYEPEEKDCLSTSFNSFCF</sequence>
<dbReference type="PRINTS" id="PR00053">
    <property type="entry name" value="FORKHEAD"/>
</dbReference>
<dbReference type="SUPFAM" id="SSF46785">
    <property type="entry name" value="Winged helix' DNA-binding domain"/>
    <property type="match status" value="1"/>
</dbReference>
<keyword evidence="3 6" id="KW-0238">DNA-binding</keyword>
<protein>
    <submittedName>
        <fullName evidence="9">Forkhead protein sep1</fullName>
    </submittedName>
</protein>
<reference evidence="9 10" key="1">
    <citation type="submission" date="2016-03" db="EMBL/GenBank/DDBJ databases">
        <title>Choanephora cucurbitarum.</title>
        <authorList>
            <person name="Min B."/>
            <person name="Park H."/>
            <person name="Park J.-H."/>
            <person name="Shin H.-D."/>
            <person name="Choi I.-G."/>
        </authorList>
    </citation>
    <scope>NUCLEOTIDE SEQUENCE [LARGE SCALE GENOMIC DNA]</scope>
    <source>
        <strain evidence="9 10">KUS-F28377</strain>
    </source>
</reference>
<keyword evidence="2" id="KW-0805">Transcription regulation</keyword>
<comment type="caution">
    <text evidence="9">The sequence shown here is derived from an EMBL/GenBank/DDBJ whole genome shotgun (WGS) entry which is preliminary data.</text>
</comment>
<keyword evidence="10" id="KW-1185">Reference proteome</keyword>
<evidence type="ECO:0000256" key="1">
    <source>
        <dbReference type="ARBA" id="ARBA00004123"/>
    </source>
</evidence>
<evidence type="ECO:0000256" key="4">
    <source>
        <dbReference type="ARBA" id="ARBA00023163"/>
    </source>
</evidence>
<dbReference type="STRING" id="101091.A0A1C7NJP8"/>
<evidence type="ECO:0000256" key="7">
    <source>
        <dbReference type="SAM" id="MobiDB-lite"/>
    </source>
</evidence>
<dbReference type="OrthoDB" id="5954824at2759"/>
<accession>A0A1C7NJP8</accession>
<evidence type="ECO:0000256" key="2">
    <source>
        <dbReference type="ARBA" id="ARBA00023015"/>
    </source>
</evidence>
<dbReference type="EMBL" id="LUGH01000218">
    <property type="protein sequence ID" value="OBZ87504.1"/>
    <property type="molecule type" value="Genomic_DNA"/>
</dbReference>
<dbReference type="InterPro" id="IPR018122">
    <property type="entry name" value="TF_fork_head_CS_1"/>
</dbReference>
<dbReference type="FunFam" id="1.10.10.10:FF:000135">
    <property type="entry name" value="forkhead box protein G1"/>
    <property type="match status" value="1"/>
</dbReference>